<dbReference type="SUPFAM" id="SSF51445">
    <property type="entry name" value="(Trans)glycosidases"/>
    <property type="match status" value="1"/>
</dbReference>
<dbReference type="RefSeq" id="WP_378201256.1">
    <property type="nucleotide sequence ID" value="NZ_JBHLZP010000091.1"/>
</dbReference>
<name>A0ABV5YEP3_9ACTN</name>
<feature type="active site" description="Nucleophile" evidence="3">
    <location>
        <position position="261"/>
    </location>
</feature>
<protein>
    <recommendedName>
        <fullName evidence="5">GH26 domain-containing protein</fullName>
    </recommendedName>
</protein>
<comment type="similarity">
    <text evidence="3">Belongs to the glycosyl hydrolase 26 family.</text>
</comment>
<dbReference type="Gene3D" id="3.20.20.80">
    <property type="entry name" value="Glycosidases"/>
    <property type="match status" value="1"/>
</dbReference>
<dbReference type="InterPro" id="IPR017853">
    <property type="entry name" value="GH"/>
</dbReference>
<dbReference type="PROSITE" id="PS51764">
    <property type="entry name" value="GH26"/>
    <property type="match status" value="1"/>
</dbReference>
<organism evidence="6 7">
    <name type="scientific">Actinoallomurus acaciae</name>
    <dbReference type="NCBI Taxonomy" id="502577"/>
    <lineage>
        <taxon>Bacteria</taxon>
        <taxon>Bacillati</taxon>
        <taxon>Actinomycetota</taxon>
        <taxon>Actinomycetes</taxon>
        <taxon>Streptosporangiales</taxon>
        <taxon>Thermomonosporaceae</taxon>
        <taxon>Actinoallomurus</taxon>
    </lineage>
</organism>
<evidence type="ECO:0000256" key="3">
    <source>
        <dbReference type="PROSITE-ProRule" id="PRU01100"/>
    </source>
</evidence>
<evidence type="ECO:0000313" key="6">
    <source>
        <dbReference type="EMBL" id="MFB9833499.1"/>
    </source>
</evidence>
<keyword evidence="4" id="KW-0812">Transmembrane</keyword>
<keyword evidence="4" id="KW-1133">Transmembrane helix</keyword>
<evidence type="ECO:0000259" key="5">
    <source>
        <dbReference type="PROSITE" id="PS51764"/>
    </source>
</evidence>
<dbReference type="Proteomes" id="UP001589627">
    <property type="component" value="Unassembled WGS sequence"/>
</dbReference>
<keyword evidence="7" id="KW-1185">Reference proteome</keyword>
<sequence>MPFAATRVARRIASARSRAGMRSAVALVVLAGNLFAAPPTGGHRLILGTVAQTRQEVQQREKEAGHRLTGMRVFRRWGESLFTADQQWAKKTGHVVFLSIKSRRTNGALISWRDIASARPGSPLQKDMLRQAAQIKHFGAIVYVVFNHEPDAKTSRPMGTPADFIAAWRHLVGTYRAAGVRNARYVWTLTGPAFGANAGNGLTRADTYYPGDAYVDDIGADTYNWNTCHSSSGVWQGPAELLEPQRRFGLRHPGKGLMLLEWGTVEDGTRPGHKAQWMQNMTRLLATPAYRQYRAVLHWDDRFTHVMAGTTCDFDNRTSPDAQAAWRAMATTPLFAARSACDIGDCLAGRRRSRSPYVLVATVAIAAVVAGLVTVGIRRRSARHAPARSAK</sequence>
<keyword evidence="1 3" id="KW-0378">Hydrolase</keyword>
<keyword evidence="4" id="KW-0472">Membrane</keyword>
<proteinExistence type="inferred from homology"/>
<evidence type="ECO:0000313" key="7">
    <source>
        <dbReference type="Proteomes" id="UP001589627"/>
    </source>
</evidence>
<evidence type="ECO:0000256" key="2">
    <source>
        <dbReference type="ARBA" id="ARBA00023295"/>
    </source>
</evidence>
<gene>
    <name evidence="6" type="ORF">ACFFNX_14995</name>
</gene>
<feature type="domain" description="GH26" evidence="5">
    <location>
        <begin position="25"/>
        <end position="339"/>
    </location>
</feature>
<reference evidence="6 7" key="1">
    <citation type="submission" date="2024-09" db="EMBL/GenBank/DDBJ databases">
        <authorList>
            <person name="Sun Q."/>
            <person name="Mori K."/>
        </authorList>
    </citation>
    <scope>NUCLEOTIDE SEQUENCE [LARGE SCALE GENOMIC DNA]</scope>
    <source>
        <strain evidence="6 7">TBRC 0563</strain>
    </source>
</reference>
<comment type="caution">
    <text evidence="6">The sequence shown here is derived from an EMBL/GenBank/DDBJ whole genome shotgun (WGS) entry which is preliminary data.</text>
</comment>
<feature type="active site" description="Proton donor" evidence="3">
    <location>
        <position position="149"/>
    </location>
</feature>
<keyword evidence="2 3" id="KW-0326">Glycosidase</keyword>
<dbReference type="InterPro" id="IPR022790">
    <property type="entry name" value="GH26_dom"/>
</dbReference>
<dbReference type="EMBL" id="JBHLZP010000091">
    <property type="protein sequence ID" value="MFB9833499.1"/>
    <property type="molecule type" value="Genomic_DNA"/>
</dbReference>
<evidence type="ECO:0000256" key="1">
    <source>
        <dbReference type="ARBA" id="ARBA00022801"/>
    </source>
</evidence>
<accession>A0ABV5YEP3</accession>
<feature type="transmembrane region" description="Helical" evidence="4">
    <location>
        <begin position="357"/>
        <end position="377"/>
    </location>
</feature>
<evidence type="ECO:0000256" key="4">
    <source>
        <dbReference type="SAM" id="Phobius"/>
    </source>
</evidence>